<dbReference type="UniPathway" id="UPA00988"/>
<keyword evidence="4 5" id="KW-0833">Ubl conjugation pathway</keyword>
<evidence type="ECO:0000313" key="7">
    <source>
        <dbReference type="EMBL" id="RKF59450.1"/>
    </source>
</evidence>
<dbReference type="GO" id="GO:0032447">
    <property type="term" value="P:protein urmylation"/>
    <property type="evidence" value="ECO:0007669"/>
    <property type="project" value="UniProtKB-UniRule"/>
</dbReference>
<feature type="cross-link" description="Glycyl lysine isopeptide (Gly-Lys) (interchain with K-? in acceptor proteins)" evidence="5">
    <location>
        <position position="122"/>
    </location>
</feature>
<feature type="modified residue" description="1-thioglycine" evidence="5">
    <location>
        <position position="122"/>
    </location>
</feature>
<comment type="function">
    <text evidence="5">Acts as a sulfur carrier required for 2-thiolation of mcm(5)S(2)U at tRNA wobble positions of cytosolic tRNA(Lys), tRNA(Glu) and tRNA(Gln). Serves as sulfur donor in tRNA 2-thiolation reaction by being thiocarboxylated (-COSH) at its C-terminus by the MOCS3 homolog UBA4. The sulfur is then transferred to tRNA to form 2-thiolation of mcm(5)S(2)U. Prior mcm(5) tRNA modification by the elongator complex is required for 2-thiolation. Also acts as a ubiquitin-like protein (UBL) that is covalently conjugated via an isopeptide bond to lysine residues of target proteins such as AHP1. The thiocarboxylated form serves as substrate for conjugation and oxidative stress specifically induces the formation of UBL-protein conjugates.</text>
</comment>
<evidence type="ECO:0000256" key="1">
    <source>
        <dbReference type="ARBA" id="ARBA00022490"/>
    </source>
</evidence>
<dbReference type="Pfam" id="PF09138">
    <property type="entry name" value="Urm1"/>
    <property type="match status" value="1"/>
</dbReference>
<dbReference type="STRING" id="212602.A0A420HPS7"/>
<evidence type="ECO:0000256" key="2">
    <source>
        <dbReference type="ARBA" id="ARBA00022499"/>
    </source>
</evidence>
<protein>
    <recommendedName>
        <fullName evidence="5 6">Ubiquitin-related modifier 1</fullName>
    </recommendedName>
</protein>
<dbReference type="Gene3D" id="3.10.20.30">
    <property type="match status" value="1"/>
</dbReference>
<dbReference type="GO" id="GO:0034227">
    <property type="term" value="P:tRNA thio-modification"/>
    <property type="evidence" value="ECO:0007669"/>
    <property type="project" value="UniProtKB-UniRule"/>
</dbReference>
<name>A0A420HPS7_9PEZI</name>
<dbReference type="InterPro" id="IPR012675">
    <property type="entry name" value="Beta-grasp_dom_sf"/>
</dbReference>
<gene>
    <name evidence="5" type="primary">URM1</name>
    <name evidence="7" type="ORF">OnM2_060062</name>
</gene>
<dbReference type="InterPro" id="IPR015221">
    <property type="entry name" value="Urm1"/>
</dbReference>
<comment type="pathway">
    <text evidence="5 6">tRNA modification; 5-methoxycarbonylmethyl-2-thiouridine-tRNA biosynthesis.</text>
</comment>
<reference evidence="7 8" key="1">
    <citation type="journal article" date="2018" name="BMC Genomics">
        <title>Comparative genome analyses reveal sequence features reflecting distinct modes of host-adaptation between dicot and monocot powdery mildew.</title>
        <authorList>
            <person name="Wu Y."/>
            <person name="Ma X."/>
            <person name="Pan Z."/>
            <person name="Kale S.D."/>
            <person name="Song Y."/>
            <person name="King H."/>
            <person name="Zhang Q."/>
            <person name="Presley C."/>
            <person name="Deng X."/>
            <person name="Wei C.I."/>
            <person name="Xiao S."/>
        </authorList>
    </citation>
    <scope>NUCLEOTIDE SEQUENCE [LARGE SCALE GENOMIC DNA]</scope>
    <source>
        <strain evidence="7">UMSG2</strain>
    </source>
</reference>
<dbReference type="HAMAP" id="MF_03048">
    <property type="entry name" value="Urm1"/>
    <property type="match status" value="1"/>
</dbReference>
<comment type="PTM">
    <text evidence="5">C-terminal thiocarboxylation occurs in 2 steps, it is first acyl-adenylated (-COAMP) via the hesA/moeB/thiF part of UBA4, then thiocarboxylated (-COSH) via the rhodanese domain of UBA4.</text>
</comment>
<keyword evidence="3 5" id="KW-0819">tRNA processing</keyword>
<dbReference type="GO" id="GO:0002098">
    <property type="term" value="P:tRNA wobble uridine modification"/>
    <property type="evidence" value="ECO:0007669"/>
    <property type="project" value="UniProtKB-UniRule"/>
</dbReference>
<keyword evidence="8" id="KW-1185">Reference proteome</keyword>
<comment type="subcellular location">
    <subcellularLocation>
        <location evidence="5 6">Cytoplasm</location>
    </subcellularLocation>
</comment>
<comment type="similarity">
    <text evidence="5 6">Belongs to the URM1 family.</text>
</comment>
<proteinExistence type="inferred from homology"/>
<evidence type="ECO:0000256" key="4">
    <source>
        <dbReference type="ARBA" id="ARBA00022786"/>
    </source>
</evidence>
<evidence type="ECO:0000256" key="5">
    <source>
        <dbReference type="HAMAP-Rule" id="MF_03048"/>
    </source>
</evidence>
<organism evidence="7 8">
    <name type="scientific">Erysiphe neolycopersici</name>
    <dbReference type="NCBI Taxonomy" id="212602"/>
    <lineage>
        <taxon>Eukaryota</taxon>
        <taxon>Fungi</taxon>
        <taxon>Dikarya</taxon>
        <taxon>Ascomycota</taxon>
        <taxon>Pezizomycotina</taxon>
        <taxon>Leotiomycetes</taxon>
        <taxon>Erysiphales</taxon>
        <taxon>Erysiphaceae</taxon>
        <taxon>Erysiphe</taxon>
    </lineage>
</organism>
<sequence length="122" mass="13829">MAIEEEKSPSTSIINIDVEFTGGLEMLFRDERKHKLVLPRNKIVNNNNGGDDETPITIGWLIEYLCENLMTDSRKEMFVLDGHVRPGILVLINDADWELCGEVKYKLQPNDNVLFVSTLHGG</sequence>
<dbReference type="EMBL" id="MCFK01006010">
    <property type="protein sequence ID" value="RKF59450.1"/>
    <property type="molecule type" value="Genomic_DNA"/>
</dbReference>
<dbReference type="PANTHER" id="PTHR14986">
    <property type="entry name" value="RURM1 PROTEIN"/>
    <property type="match status" value="1"/>
</dbReference>
<evidence type="ECO:0000256" key="6">
    <source>
        <dbReference type="RuleBase" id="RU361182"/>
    </source>
</evidence>
<dbReference type="SUPFAM" id="SSF54285">
    <property type="entry name" value="MoaD/ThiS"/>
    <property type="match status" value="1"/>
</dbReference>
<accession>A0A420HPS7</accession>
<dbReference type="Proteomes" id="UP000286134">
    <property type="component" value="Unassembled WGS sequence"/>
</dbReference>
<keyword evidence="2 5" id="KW-1017">Isopeptide bond</keyword>
<comment type="caution">
    <text evidence="7">The sequence shown here is derived from an EMBL/GenBank/DDBJ whole genome shotgun (WGS) entry which is preliminary data.</text>
</comment>
<dbReference type="PIRSF" id="PIRSF037379">
    <property type="entry name" value="Ubiquitin-related_modifier_1"/>
    <property type="match status" value="1"/>
</dbReference>
<dbReference type="CDD" id="cd01764">
    <property type="entry name" value="Ubl_Urm1"/>
    <property type="match status" value="1"/>
</dbReference>
<dbReference type="GO" id="GO:0005829">
    <property type="term" value="C:cytosol"/>
    <property type="evidence" value="ECO:0007669"/>
    <property type="project" value="UniProtKB-UniRule"/>
</dbReference>
<dbReference type="AlphaFoldDB" id="A0A420HPS7"/>
<evidence type="ECO:0000313" key="8">
    <source>
        <dbReference type="Proteomes" id="UP000286134"/>
    </source>
</evidence>
<keyword evidence="1 5" id="KW-0963">Cytoplasm</keyword>
<evidence type="ECO:0000256" key="3">
    <source>
        <dbReference type="ARBA" id="ARBA00022694"/>
    </source>
</evidence>
<dbReference type="OrthoDB" id="10248987at2759"/>
<dbReference type="InterPro" id="IPR016155">
    <property type="entry name" value="Mopterin_synth/thiamin_S_b"/>
</dbReference>